<evidence type="ECO:0000313" key="9">
    <source>
        <dbReference type="EMBL" id="GAA5813654.1"/>
    </source>
</evidence>
<reference evidence="9 10" key="1">
    <citation type="submission" date="2024-04" db="EMBL/GenBank/DDBJ databases">
        <title>genome sequences of Mucor flavus KT1a and Helicostylum pulchrum KT1b strains isolated from the surface of a dry-aged beef.</title>
        <authorList>
            <person name="Toyotome T."/>
            <person name="Hosono M."/>
            <person name="Torimaru M."/>
            <person name="Fukuda K."/>
            <person name="Mikami N."/>
        </authorList>
    </citation>
    <scope>NUCLEOTIDE SEQUENCE [LARGE SCALE GENOMIC DNA]</scope>
    <source>
        <strain evidence="9 10">KT1a</strain>
    </source>
</reference>
<name>A0ABP9Z3H0_9FUNG</name>
<evidence type="ECO:0000259" key="8">
    <source>
        <dbReference type="SMART" id="SM00382"/>
    </source>
</evidence>
<comment type="caution">
    <text evidence="9">The sequence shown here is derived from an EMBL/GenBank/DDBJ whole genome shotgun (WGS) entry which is preliminary data.</text>
</comment>
<dbReference type="Pfam" id="PF17862">
    <property type="entry name" value="AAA_lid_3"/>
    <property type="match status" value="2"/>
</dbReference>
<evidence type="ECO:0000256" key="4">
    <source>
        <dbReference type="ARBA" id="ARBA00023015"/>
    </source>
</evidence>
<dbReference type="CDD" id="cd19511">
    <property type="entry name" value="RecA-like_CDC48_r2-like"/>
    <property type="match status" value="1"/>
</dbReference>
<dbReference type="InterPro" id="IPR050168">
    <property type="entry name" value="AAA_ATPase_domain"/>
</dbReference>
<keyword evidence="6" id="KW-0539">Nucleus</keyword>
<dbReference type="Proteomes" id="UP001473302">
    <property type="component" value="Unassembled WGS sequence"/>
</dbReference>
<dbReference type="Pfam" id="PF05983">
    <property type="entry name" value="Med7"/>
    <property type="match status" value="1"/>
</dbReference>
<dbReference type="SMART" id="SM00382">
    <property type="entry name" value="AAA"/>
    <property type="match status" value="2"/>
</dbReference>
<dbReference type="PANTHER" id="PTHR23077">
    <property type="entry name" value="AAA-FAMILY ATPASE"/>
    <property type="match status" value="1"/>
</dbReference>
<dbReference type="EMBL" id="BAABUK010000018">
    <property type="protein sequence ID" value="GAA5813654.1"/>
    <property type="molecule type" value="Genomic_DNA"/>
</dbReference>
<evidence type="ECO:0000256" key="1">
    <source>
        <dbReference type="ARBA" id="ARBA00004123"/>
    </source>
</evidence>
<evidence type="ECO:0000256" key="3">
    <source>
        <dbReference type="ARBA" id="ARBA00020631"/>
    </source>
</evidence>
<evidence type="ECO:0000256" key="5">
    <source>
        <dbReference type="ARBA" id="ARBA00023163"/>
    </source>
</evidence>
<keyword evidence="5" id="KW-0804">Transcription</keyword>
<evidence type="ECO:0000313" key="10">
    <source>
        <dbReference type="Proteomes" id="UP001473302"/>
    </source>
</evidence>
<evidence type="ECO:0000256" key="2">
    <source>
        <dbReference type="ARBA" id="ARBA00009994"/>
    </source>
</evidence>
<dbReference type="Pfam" id="PF00004">
    <property type="entry name" value="AAA"/>
    <property type="match status" value="2"/>
</dbReference>
<dbReference type="Gene3D" id="1.10.8.60">
    <property type="match status" value="2"/>
</dbReference>
<dbReference type="InterPro" id="IPR027417">
    <property type="entry name" value="P-loop_NTPase"/>
</dbReference>
<dbReference type="Gene3D" id="3.40.50.300">
    <property type="entry name" value="P-loop containing nucleotide triphosphate hydrolases"/>
    <property type="match status" value="2"/>
</dbReference>
<keyword evidence="4" id="KW-0805">Transcription regulation</keyword>
<dbReference type="InterPro" id="IPR041569">
    <property type="entry name" value="AAA_lid_3"/>
</dbReference>
<evidence type="ECO:0000256" key="7">
    <source>
        <dbReference type="ARBA" id="ARBA00031258"/>
    </source>
</evidence>
<dbReference type="PRINTS" id="PR00830">
    <property type="entry name" value="ENDOLAPTASE"/>
</dbReference>
<dbReference type="InterPro" id="IPR009244">
    <property type="entry name" value="Mediatior_Med7"/>
</dbReference>
<dbReference type="SUPFAM" id="SSF140718">
    <property type="entry name" value="Mediator hinge subcomplex-like"/>
    <property type="match status" value="1"/>
</dbReference>
<dbReference type="Gene3D" id="6.10.140.200">
    <property type="match status" value="1"/>
</dbReference>
<sequence>MDDQQSARSAWPDPPAFYKRYTQDNVDLLKVAKTTGVFPQMPISTPLVPEFQLQDLEPPPPPTDEYTVFDQKWQIDDRLPTLDELGVKQLFPDTPIDRVPELKRLNRSLIVQFLDLLDVLVNNPEEFGDSIENISTIFINMHHILNAYRPHQARETLRLLMENQLAKKREQTAELRAPNIFKRYRFLCPNLKHDRMDNALDTMVRFTINAENGRLCDEWRYKKNLVQKPGAKTWCKPATAKVSFSKFKELGITPGKWVQIDTPTLKSYFCSLWPADIPRDHVEVNTFIQLCSNNVTNQVPRIIPVDTYSTAIKVVLSYNLNKNITEEYQLSSFGFIFDRATDQQKNLYIRNLVDGNIVKKDTVLSKSLMFSIKVISTYPENCIVLISPASRVTLMDSKTDTSDQVLELEKSLETMSLAGEEIGNIGKENHISSLQKAYQALFEVVCFPFLYKDWVEKLNIECPKGVLLYGPPGVGKTFLVSSIAKRCNAKMFIIQGPEIFGPFIGESEEKLRAKFTEAREYAIRENVPVILFIDEIDALTPRRDSSQSHENRMVAQLLTLMDGVKSRGRLIVVGATNRPNSIDPALRRPGRTLPIDRFDREISMDPPNAEDRQALFQAQLNRMPLDGAVDIETLSVMTNGYVAADINAVCRESAMAAVQRASKHSDSEVLVTMSDFKSAFATVGPSMQRGFQVQVEKMNWDDVGGLEDVKKRLKQAVEWPLLYKDSFKKLGLKPPRGILLYGPPGCSKTTLVKVIASSANVAFLSINGAQLYSPFVGDSEKIVRTTFQKARASAPSIIFLDETEAIVGKRNMGNGGSSGDSVQERVLSTLLNEMDGVESAESVLVVGATNRPDMLDAALMRPGRFDQAVYVPPPDEHSRCEILKIHTKHMPLSPDVDLMDIASRTNYYTGADLQNICRESAMEALRSNKLASDVTMADFNKSLATIPPSLNAESVKEYSKKPHSAD</sequence>
<gene>
    <name evidence="9" type="ORF">MFLAVUS_007138</name>
</gene>
<feature type="domain" description="AAA+ ATPase" evidence="8">
    <location>
        <begin position="462"/>
        <end position="608"/>
    </location>
</feature>
<dbReference type="Gene3D" id="6.10.140.1520">
    <property type="match status" value="1"/>
</dbReference>
<feature type="domain" description="AAA+ ATPase" evidence="8">
    <location>
        <begin position="734"/>
        <end position="875"/>
    </location>
</feature>
<evidence type="ECO:0000256" key="6">
    <source>
        <dbReference type="ARBA" id="ARBA00023242"/>
    </source>
</evidence>
<dbReference type="InterPro" id="IPR003593">
    <property type="entry name" value="AAA+_ATPase"/>
</dbReference>
<dbReference type="InterPro" id="IPR003960">
    <property type="entry name" value="ATPase_AAA_CS"/>
</dbReference>
<dbReference type="InterPro" id="IPR037212">
    <property type="entry name" value="Med7/Med21-like"/>
</dbReference>
<dbReference type="InterPro" id="IPR003959">
    <property type="entry name" value="ATPase_AAA_core"/>
</dbReference>
<dbReference type="InterPro" id="IPR044888">
    <property type="entry name" value="Mediatior_Med7_sf"/>
</dbReference>
<comment type="subcellular location">
    <subcellularLocation>
        <location evidence="1">Nucleus</location>
    </subcellularLocation>
</comment>
<comment type="similarity">
    <text evidence="2">Belongs to the Mediator complex subunit 7 family.</text>
</comment>
<accession>A0ABP9Z3H0</accession>
<dbReference type="PANTHER" id="PTHR23077:SF117">
    <property type="entry name" value="AAA+ ATPASE DOMAIN-CONTAINING PROTEIN"/>
    <property type="match status" value="1"/>
</dbReference>
<dbReference type="SUPFAM" id="SSF52540">
    <property type="entry name" value="P-loop containing nucleoside triphosphate hydrolases"/>
    <property type="match status" value="2"/>
</dbReference>
<proteinExistence type="inferred from homology"/>
<dbReference type="PROSITE" id="PS00674">
    <property type="entry name" value="AAA"/>
    <property type="match status" value="2"/>
</dbReference>
<protein>
    <recommendedName>
        <fullName evidence="3">Mediator of RNA polymerase II transcription subunit 7</fullName>
    </recommendedName>
    <alternativeName>
        <fullName evidence="7">Mediator complex subunit 7</fullName>
    </alternativeName>
</protein>
<organism evidence="9 10">
    <name type="scientific">Mucor flavus</name>
    <dbReference type="NCBI Taxonomy" id="439312"/>
    <lineage>
        <taxon>Eukaryota</taxon>
        <taxon>Fungi</taxon>
        <taxon>Fungi incertae sedis</taxon>
        <taxon>Mucoromycota</taxon>
        <taxon>Mucoromycotina</taxon>
        <taxon>Mucoromycetes</taxon>
        <taxon>Mucorales</taxon>
        <taxon>Mucorineae</taxon>
        <taxon>Mucoraceae</taxon>
        <taxon>Mucor</taxon>
    </lineage>
</organism>
<keyword evidence="10" id="KW-1185">Reference proteome</keyword>